<evidence type="ECO:0000313" key="4">
    <source>
        <dbReference type="Proteomes" id="UP000007264"/>
    </source>
</evidence>
<dbReference type="InterPro" id="IPR005069">
    <property type="entry name" value="Nucl-diP-sugar_transferase"/>
</dbReference>
<dbReference type="GO" id="GO:0005794">
    <property type="term" value="C:Golgi apparatus"/>
    <property type="evidence" value="ECO:0007669"/>
    <property type="project" value="TreeGrafter"/>
</dbReference>
<feature type="region of interest" description="Disordered" evidence="1">
    <location>
        <begin position="20"/>
        <end position="62"/>
    </location>
</feature>
<feature type="domain" description="Nucleotide-diphospho-sugar transferase" evidence="2">
    <location>
        <begin position="156"/>
        <end position="299"/>
    </location>
</feature>
<accession>I0YX42</accession>
<dbReference type="RefSeq" id="XP_005647505.1">
    <property type="nucleotide sequence ID" value="XM_005647448.1"/>
</dbReference>
<reference evidence="3 4" key="1">
    <citation type="journal article" date="2012" name="Genome Biol.">
        <title>The genome of the polar eukaryotic microalga coccomyxa subellipsoidea reveals traits of cold adaptation.</title>
        <authorList>
            <person name="Blanc G."/>
            <person name="Agarkova I."/>
            <person name="Grimwood J."/>
            <person name="Kuo A."/>
            <person name="Brueggeman A."/>
            <person name="Dunigan D."/>
            <person name="Gurnon J."/>
            <person name="Ladunga I."/>
            <person name="Lindquist E."/>
            <person name="Lucas S."/>
            <person name="Pangilinan J."/>
            <person name="Proschold T."/>
            <person name="Salamov A."/>
            <person name="Schmutz J."/>
            <person name="Weeks D."/>
            <person name="Yamada T."/>
            <person name="Claverie J.M."/>
            <person name="Grigoriev I."/>
            <person name="Van Etten J."/>
            <person name="Lomsadze A."/>
            <person name="Borodovsky M."/>
        </authorList>
    </citation>
    <scope>NUCLEOTIDE SEQUENCE [LARGE SCALE GENOMIC DNA]</scope>
    <source>
        <strain evidence="3 4">C-169</strain>
    </source>
</reference>
<dbReference type="GO" id="GO:0016757">
    <property type="term" value="F:glycosyltransferase activity"/>
    <property type="evidence" value="ECO:0007669"/>
    <property type="project" value="TreeGrafter"/>
</dbReference>
<protein>
    <recommendedName>
        <fullName evidence="2">Nucleotide-diphospho-sugar transferase domain-containing protein</fullName>
    </recommendedName>
</protein>
<dbReference type="KEGG" id="csl:COCSUDRAFT_41969"/>
<dbReference type="EMBL" id="AGSI01000008">
    <property type="protein sequence ID" value="EIE22961.1"/>
    <property type="molecule type" value="Genomic_DNA"/>
</dbReference>
<sequence length="396" mass="43241">MSTAMEGLLGFFGASDSTALGSQHASQGAEAKLVHHRGEHQAAGVPSGEPQHSPRDRWVHKTPHLPPAALREALFNAAHHDGPASLAESTGMVIATTGNRFIFAKLLQKFLAGLKHSLSGDLTNHALVMGLGKGAKSICEGLNGRYSHHCVQSTNWPGHDTEYETGDAWHVAAELHKLELILNILTLGYSVLYVDVDHVFYRNPMHHLLSLQADIGLPDNHCELTNDNTTATKDSKFDQDSSLIFAHSGPRAVRFIYDWIAQHKHDVHRQDGLIRHDQVLFNEVLAPHFLRDAGGGGDAFVRIRKLSQDRFPSWCSGPCGCAGRSKVAPVSFAKEEDPLEGIRGGVLECPESTVDQWLTFHYSCAKSGPEKEVLMDISLALLEEVAPIDMSIINGV</sequence>
<gene>
    <name evidence="3" type="ORF">COCSUDRAFT_41969</name>
</gene>
<dbReference type="PANTHER" id="PTHR47032">
    <property type="entry name" value="UDP-D-XYLOSE:L-FUCOSE ALPHA-1,3-D-XYLOSYLTRANSFERASE-RELATED"/>
    <property type="match status" value="1"/>
</dbReference>
<dbReference type="InterPro" id="IPR052636">
    <property type="entry name" value="UDP-D-xylose:L-fucose_XylT"/>
</dbReference>
<name>I0YX42_COCSC</name>
<dbReference type="eggNOG" id="ENOG502SWHA">
    <property type="taxonomic scope" value="Eukaryota"/>
</dbReference>
<keyword evidence="4" id="KW-1185">Reference proteome</keyword>
<evidence type="ECO:0000313" key="3">
    <source>
        <dbReference type="EMBL" id="EIE22961.1"/>
    </source>
</evidence>
<dbReference type="OrthoDB" id="523104at2759"/>
<proteinExistence type="predicted"/>
<dbReference type="Proteomes" id="UP000007264">
    <property type="component" value="Unassembled WGS sequence"/>
</dbReference>
<dbReference type="AlphaFoldDB" id="I0YX42"/>
<dbReference type="GeneID" id="17040949"/>
<organism evidence="3 4">
    <name type="scientific">Coccomyxa subellipsoidea (strain C-169)</name>
    <name type="common">Green microalga</name>
    <dbReference type="NCBI Taxonomy" id="574566"/>
    <lineage>
        <taxon>Eukaryota</taxon>
        <taxon>Viridiplantae</taxon>
        <taxon>Chlorophyta</taxon>
        <taxon>core chlorophytes</taxon>
        <taxon>Trebouxiophyceae</taxon>
        <taxon>Trebouxiophyceae incertae sedis</taxon>
        <taxon>Coccomyxaceae</taxon>
        <taxon>Coccomyxa</taxon>
        <taxon>Coccomyxa subellipsoidea</taxon>
    </lineage>
</organism>
<dbReference type="PANTHER" id="PTHR47032:SF1">
    <property type="entry name" value="UDP-D-XYLOSE:L-FUCOSE ALPHA-1,3-D-XYLOSYLTRANSFERASE-RELATED"/>
    <property type="match status" value="1"/>
</dbReference>
<evidence type="ECO:0000259" key="2">
    <source>
        <dbReference type="Pfam" id="PF03407"/>
    </source>
</evidence>
<dbReference type="Pfam" id="PF03407">
    <property type="entry name" value="Nucleotid_trans"/>
    <property type="match status" value="1"/>
</dbReference>
<evidence type="ECO:0000256" key="1">
    <source>
        <dbReference type="SAM" id="MobiDB-lite"/>
    </source>
</evidence>
<comment type="caution">
    <text evidence="3">The sequence shown here is derived from an EMBL/GenBank/DDBJ whole genome shotgun (WGS) entry which is preliminary data.</text>
</comment>